<keyword evidence="1" id="KW-0472">Membrane</keyword>
<keyword evidence="1" id="KW-0812">Transmembrane</keyword>
<name>A0A974S1X9_PERPY</name>
<evidence type="ECO:0000313" key="2">
    <source>
        <dbReference type="EMBL" id="QQT02006.1"/>
    </source>
</evidence>
<evidence type="ECO:0000256" key="1">
    <source>
        <dbReference type="SAM" id="Phobius"/>
    </source>
</evidence>
<accession>A0A974S1X9</accession>
<dbReference type="KEGG" id="ppsr:I6J18_09300"/>
<dbReference type="RefSeq" id="WP_201648124.1">
    <property type="nucleotide sequence ID" value="NZ_CP068053.1"/>
</dbReference>
<keyword evidence="1" id="KW-1133">Transmembrane helix</keyword>
<keyword evidence="3" id="KW-1185">Reference proteome</keyword>
<feature type="transmembrane region" description="Helical" evidence="1">
    <location>
        <begin position="74"/>
        <end position="94"/>
    </location>
</feature>
<gene>
    <name evidence="2" type="ORF">I6J18_09300</name>
</gene>
<feature type="transmembrane region" description="Helical" evidence="1">
    <location>
        <begin position="131"/>
        <end position="148"/>
    </location>
</feature>
<dbReference type="EMBL" id="CP068053">
    <property type="protein sequence ID" value="QQT02006.1"/>
    <property type="molecule type" value="Genomic_DNA"/>
</dbReference>
<evidence type="ECO:0000313" key="3">
    <source>
        <dbReference type="Proteomes" id="UP000595254"/>
    </source>
</evidence>
<reference evidence="2 3" key="1">
    <citation type="submission" date="2021-01" db="EMBL/GenBank/DDBJ databases">
        <title>FDA dAtabase for Regulatory Grade micrObial Sequences (FDA-ARGOS): Supporting development and validation of Infectious Disease Dx tests.</title>
        <authorList>
            <person name="Nelson B."/>
            <person name="Plummer A."/>
            <person name="Tallon L."/>
            <person name="Sadzewicz L."/>
            <person name="Zhao X."/>
            <person name="Boylan J."/>
            <person name="Ott S."/>
            <person name="Bowen H."/>
            <person name="Vavikolanu K."/>
            <person name="Mehta A."/>
            <person name="Aluvathingal J."/>
            <person name="Nadendla S."/>
            <person name="Myers T."/>
            <person name="Yan Y."/>
            <person name="Sichtig H."/>
        </authorList>
    </citation>
    <scope>NUCLEOTIDE SEQUENCE [LARGE SCALE GENOMIC DNA]</scope>
    <source>
        <strain evidence="2 3">FDAARGOS_1161</strain>
    </source>
</reference>
<proteinExistence type="predicted"/>
<feature type="transmembrane region" description="Helical" evidence="1">
    <location>
        <begin position="50"/>
        <end position="67"/>
    </location>
</feature>
<dbReference type="AlphaFoldDB" id="A0A974S1X9"/>
<feature type="transmembrane region" description="Helical" evidence="1">
    <location>
        <begin position="100"/>
        <end position="119"/>
    </location>
</feature>
<dbReference type="Proteomes" id="UP000595254">
    <property type="component" value="Chromosome"/>
</dbReference>
<organism evidence="2 3">
    <name type="scientific">Peribacillus psychrosaccharolyticus</name>
    <name type="common">Bacillus psychrosaccharolyticus</name>
    <dbReference type="NCBI Taxonomy" id="1407"/>
    <lineage>
        <taxon>Bacteria</taxon>
        <taxon>Bacillati</taxon>
        <taxon>Bacillota</taxon>
        <taxon>Bacilli</taxon>
        <taxon>Bacillales</taxon>
        <taxon>Bacillaceae</taxon>
        <taxon>Peribacillus</taxon>
    </lineage>
</organism>
<protein>
    <submittedName>
        <fullName evidence="2">Uncharacterized protein</fullName>
    </submittedName>
</protein>
<sequence>MNKKLVSTNVVEYMVNKFAALGLLVFLMCSYLLLATKFDLYEFTENLSNLKIWGLICGYALVTTMLIDLIENKWIAFTFQTSVLLHCLAGFIVFFPFMGINFFSVIAGAVGALCAFIYAFSSYLFHRKKKFAWVILLVFPLLLSVRLYDFTSKKDWTIKETNSSFSAEFEYFNGKHEILLPLKKGEKVTSYLSFTQLNEGGYGYHILDHNKEYVGMKELAESEEEGTQAIQFHAIQSGVYKIIVTGDDLKGKIDVNWEID</sequence>